<dbReference type="RefSeq" id="XP_033456943.1">
    <property type="nucleotide sequence ID" value="XM_033607947.1"/>
</dbReference>
<dbReference type="OrthoDB" id="3770800at2759"/>
<evidence type="ECO:0000256" key="1">
    <source>
        <dbReference type="SAM" id="SignalP"/>
    </source>
</evidence>
<keyword evidence="2" id="KW-1185">Reference proteome</keyword>
<reference evidence="3" key="2">
    <citation type="submission" date="2020-04" db="EMBL/GenBank/DDBJ databases">
        <authorList>
            <consortium name="NCBI Genome Project"/>
        </authorList>
    </citation>
    <scope>NUCLEOTIDE SEQUENCE</scope>
    <source>
        <strain evidence="3">CBS 342.82</strain>
    </source>
</reference>
<proteinExistence type="predicted"/>
<reference evidence="3" key="1">
    <citation type="submission" date="2020-01" db="EMBL/GenBank/DDBJ databases">
        <authorList>
            <consortium name="DOE Joint Genome Institute"/>
            <person name="Haridas S."/>
            <person name="Albert R."/>
            <person name="Binder M."/>
            <person name="Bloem J."/>
            <person name="Labutti K."/>
            <person name="Salamov A."/>
            <person name="Andreopoulos B."/>
            <person name="Baker S.E."/>
            <person name="Barry K."/>
            <person name="Bills G."/>
            <person name="Bluhm B.H."/>
            <person name="Cannon C."/>
            <person name="Castanera R."/>
            <person name="Culley D.E."/>
            <person name="Daum C."/>
            <person name="Ezra D."/>
            <person name="Gonzalez J.B."/>
            <person name="Henrissat B."/>
            <person name="Kuo A."/>
            <person name="Liang C."/>
            <person name="Lipzen A."/>
            <person name="Lutzoni F."/>
            <person name="Magnuson J."/>
            <person name="Mondo S."/>
            <person name="Nolan M."/>
            <person name="Ohm R."/>
            <person name="Pangilinan J."/>
            <person name="Park H.-J."/>
            <person name="Ramirez L."/>
            <person name="Alfaro M."/>
            <person name="Sun H."/>
            <person name="Tritt A."/>
            <person name="Yoshinaga Y."/>
            <person name="Zwiers L.-H."/>
            <person name="Turgeon B.G."/>
            <person name="Goodwin S.B."/>
            <person name="Spatafora J.W."/>
            <person name="Crous P.W."/>
            <person name="Grigoriev I.V."/>
        </authorList>
    </citation>
    <scope>NUCLEOTIDE SEQUENCE</scope>
    <source>
        <strain evidence="3">CBS 342.82</strain>
    </source>
</reference>
<gene>
    <name evidence="3" type="ORF">K489DRAFT_412586</name>
</gene>
<evidence type="ECO:0008006" key="4">
    <source>
        <dbReference type="Google" id="ProtNLM"/>
    </source>
</evidence>
<protein>
    <recommendedName>
        <fullName evidence="4">Secreted protein</fullName>
    </recommendedName>
</protein>
<sequence length="135" mass="14420">MKAATSIILLTTALTASVSALGCYGGGQDIRAEDLIYHSGRACRGYDGKPGAFQGTFGPGETKSVCVDIGGNRVDMQVHNQNGGASFDIRDDDCAKELANVVYSCQYDTSNSWGGEFQNSGWWFRLDPNSGNCPH</sequence>
<feature type="chain" id="PRO_5026725186" description="Secreted protein" evidence="1">
    <location>
        <begin position="21"/>
        <end position="135"/>
    </location>
</feature>
<dbReference type="AlphaFoldDB" id="A0A6J3LZ43"/>
<name>A0A6J3LZ43_9PEZI</name>
<evidence type="ECO:0000313" key="2">
    <source>
        <dbReference type="Proteomes" id="UP000504637"/>
    </source>
</evidence>
<organism evidence="3">
    <name type="scientific">Dissoconium aciculare CBS 342.82</name>
    <dbReference type="NCBI Taxonomy" id="1314786"/>
    <lineage>
        <taxon>Eukaryota</taxon>
        <taxon>Fungi</taxon>
        <taxon>Dikarya</taxon>
        <taxon>Ascomycota</taxon>
        <taxon>Pezizomycotina</taxon>
        <taxon>Dothideomycetes</taxon>
        <taxon>Dothideomycetidae</taxon>
        <taxon>Mycosphaerellales</taxon>
        <taxon>Dissoconiaceae</taxon>
        <taxon>Dissoconium</taxon>
    </lineage>
</organism>
<evidence type="ECO:0000313" key="3">
    <source>
        <dbReference type="RefSeq" id="XP_033456943.1"/>
    </source>
</evidence>
<accession>A0A6J3LZ43</accession>
<dbReference type="GeneID" id="54365746"/>
<dbReference type="PROSITE" id="PS51257">
    <property type="entry name" value="PROKAR_LIPOPROTEIN"/>
    <property type="match status" value="1"/>
</dbReference>
<dbReference type="Proteomes" id="UP000504637">
    <property type="component" value="Unplaced"/>
</dbReference>
<reference evidence="3" key="3">
    <citation type="submission" date="2025-08" db="UniProtKB">
        <authorList>
            <consortium name="RefSeq"/>
        </authorList>
    </citation>
    <scope>IDENTIFICATION</scope>
    <source>
        <strain evidence="3">CBS 342.82</strain>
    </source>
</reference>
<feature type="signal peptide" evidence="1">
    <location>
        <begin position="1"/>
        <end position="20"/>
    </location>
</feature>
<keyword evidence="1" id="KW-0732">Signal</keyword>